<feature type="domain" description="Putative amidase" evidence="2">
    <location>
        <begin position="223"/>
        <end position="402"/>
    </location>
</feature>
<name>A0A1B1YLZ9_THEST</name>
<evidence type="ECO:0000313" key="3">
    <source>
        <dbReference type="EMBL" id="ANX01773.1"/>
    </source>
</evidence>
<evidence type="ECO:0000256" key="1">
    <source>
        <dbReference type="SAM" id="SignalP"/>
    </source>
</evidence>
<feature type="signal peptide" evidence="1">
    <location>
        <begin position="1"/>
        <end position="26"/>
    </location>
</feature>
<dbReference type="PANTHER" id="PTHR40032">
    <property type="entry name" value="EXPORTED PROTEIN-RELATED"/>
    <property type="match status" value="1"/>
</dbReference>
<dbReference type="InterPro" id="IPR024301">
    <property type="entry name" value="Amidase_6"/>
</dbReference>
<feature type="chain" id="PRO_5008532909" description="Putative amidase domain-containing protein" evidence="1">
    <location>
        <begin position="27"/>
        <end position="422"/>
    </location>
</feature>
<evidence type="ECO:0000259" key="2">
    <source>
        <dbReference type="Pfam" id="PF12671"/>
    </source>
</evidence>
<protein>
    <recommendedName>
        <fullName evidence="2">Putative amidase domain-containing protein</fullName>
    </recommendedName>
</protein>
<dbReference type="PANTHER" id="PTHR40032:SF1">
    <property type="entry name" value="EXPORTED PROTEIN"/>
    <property type="match status" value="1"/>
</dbReference>
<gene>
    <name evidence="3" type="ORF">CSTERLE_09420</name>
</gene>
<sequence>MFRKFNTMLLLLCILIICLFSNTTYAINNNMNNYNENSKEVQELKSLIQDYFNIKNKGRGELNNKNLLSSYLKDNENKSYILDKYEYYNALHNMSNMEILWQETNVTVIDMQINRNNAIFDVYEEYKYQEKDVLGTSSIGTFHTIVLIKENGKWMITDIKSNDEFDRIYKYKGFNLQKELKEIKAPLMSGEEIKKIWQKETDNINNIYITKSFSLQNSWVYTDYDRDAAVNYALKYSDTTYDTTPSPSRNKLFVYYESDCQNFASQCVFAGFGGDYNNSAAINNKSFPMIATGNRQWWATGTTSSYNSNYGNGWNWANCIAFGEYFDDGGYQIEGPYGWIHEGTVLFAYPGDIIQIREGTSGNNWYHSYVVTSVKGTQGGLTPDDIYVCSHTVNLNNIKLSTRCSNAERLRVLRISGHYSKN</sequence>
<dbReference type="RefSeq" id="WP_065820938.1">
    <property type="nucleotide sequence ID" value="NZ_CP014673.1"/>
</dbReference>
<dbReference type="Pfam" id="PF12671">
    <property type="entry name" value="Amidase_6"/>
    <property type="match status" value="1"/>
</dbReference>
<evidence type="ECO:0000313" key="4">
    <source>
        <dbReference type="Proteomes" id="UP000092931"/>
    </source>
</evidence>
<proteinExistence type="predicted"/>
<dbReference type="EMBL" id="CP014673">
    <property type="protein sequence ID" value="ANX01773.1"/>
    <property type="molecule type" value="Genomic_DNA"/>
</dbReference>
<dbReference type="AlphaFoldDB" id="A0A1B1YLZ9"/>
<keyword evidence="1" id="KW-0732">Signal</keyword>
<organism evidence="3 4">
    <name type="scientific">Thermoclostridium stercorarium subsp. leptospartum DSM 9219</name>
    <dbReference type="NCBI Taxonomy" id="1346611"/>
    <lineage>
        <taxon>Bacteria</taxon>
        <taxon>Bacillati</taxon>
        <taxon>Bacillota</taxon>
        <taxon>Clostridia</taxon>
        <taxon>Eubacteriales</taxon>
        <taxon>Oscillospiraceae</taxon>
        <taxon>Thermoclostridium</taxon>
    </lineage>
</organism>
<dbReference type="Proteomes" id="UP000092931">
    <property type="component" value="Chromosome"/>
</dbReference>
<reference evidence="3 4" key="1">
    <citation type="submission" date="2016-02" db="EMBL/GenBank/DDBJ databases">
        <title>Comparison of Clostridium stercorarium subspecies using comparative genomics and transcriptomics.</title>
        <authorList>
            <person name="Schellenberg J."/>
            <person name="Thallinger G."/>
            <person name="Levin D.B."/>
            <person name="Zhang X."/>
            <person name="Alvare G."/>
            <person name="Fristensky B."/>
            <person name="Sparling R."/>
        </authorList>
    </citation>
    <scope>NUCLEOTIDE SEQUENCE [LARGE SCALE GENOMIC DNA]</scope>
    <source>
        <strain evidence="3 4">DSM 9219</strain>
    </source>
</reference>
<accession>A0A1B1YLZ9</accession>